<organism evidence="1 2">
    <name type="scientific">Burkholderia pseudomallei 1710a</name>
    <dbReference type="NCBI Taxonomy" id="320371"/>
    <lineage>
        <taxon>Bacteria</taxon>
        <taxon>Pseudomonadati</taxon>
        <taxon>Pseudomonadota</taxon>
        <taxon>Betaproteobacteria</taxon>
        <taxon>Burkholderiales</taxon>
        <taxon>Burkholderiaceae</taxon>
        <taxon>Burkholderia</taxon>
        <taxon>pseudomallei group</taxon>
    </lineage>
</organism>
<gene>
    <name evidence="1" type="ORF">BURPS1710A_0243</name>
</gene>
<evidence type="ECO:0000313" key="2">
    <source>
        <dbReference type="Proteomes" id="UP000001812"/>
    </source>
</evidence>
<dbReference type="AlphaFoldDB" id="A0A0E1WBY1"/>
<name>A0A0E1WBY1_BURPE</name>
<reference evidence="1 2" key="2">
    <citation type="submission" date="2009-05" db="EMBL/GenBank/DDBJ databases">
        <authorList>
            <person name="Harkins D.M."/>
            <person name="DeShazer D."/>
            <person name="Woods D.E."/>
            <person name="Brinkac L.M."/>
            <person name="Brown K.A."/>
            <person name="Hung G.C."/>
            <person name="Tuanyok A."/>
            <person name="Zhang B."/>
            <person name="Nierman W.C."/>
        </authorList>
    </citation>
    <scope>NUCLEOTIDE SEQUENCE [LARGE SCALE GENOMIC DNA]</scope>
    <source>
        <strain evidence="1 2">1710a</strain>
    </source>
</reference>
<protein>
    <submittedName>
        <fullName evidence="1">Uncharacterized protein</fullName>
    </submittedName>
</protein>
<sequence length="50" mass="5892">MRPLIRTRAFGSRRIVSGRAQTLMPYAFFVRGRMRLRPKRVPARIEKPPP</sequence>
<reference evidence="2" key="1">
    <citation type="submission" date="2007-08" db="EMBL/GenBank/DDBJ databases">
        <title>Annotation of Burkholderia pseudomallei 1710a.</title>
        <authorList>
            <person name="Harkins D.M."/>
            <person name="DeShazer D."/>
            <person name="Woods D.E."/>
            <person name="Brinkac L.M."/>
            <person name="Brown K.A."/>
            <person name="Hung G.C."/>
            <person name="Tuanyok A."/>
            <person name="Zhang B."/>
            <person name="Nierman W.C."/>
        </authorList>
    </citation>
    <scope>NUCLEOTIDE SEQUENCE [LARGE SCALE GENOMIC DNA]</scope>
    <source>
        <strain evidence="2">1710a</strain>
    </source>
</reference>
<evidence type="ECO:0000313" key="1">
    <source>
        <dbReference type="EMBL" id="EET09899.1"/>
    </source>
</evidence>
<dbReference type="Proteomes" id="UP000001812">
    <property type="component" value="Chromosome I"/>
</dbReference>
<proteinExistence type="predicted"/>
<accession>A0A0E1WBY1</accession>
<dbReference type="EMBL" id="CM000832">
    <property type="protein sequence ID" value="EET09899.1"/>
    <property type="molecule type" value="Genomic_DNA"/>
</dbReference>
<dbReference type="HOGENOM" id="CLU_207700_0_0_4"/>